<evidence type="ECO:0000313" key="5">
    <source>
        <dbReference type="EMBL" id="BAH69295.1"/>
    </source>
</evidence>
<dbReference type="HOGENOM" id="CLU_027158_1_1_14"/>
<dbReference type="EMBL" id="AP009608">
    <property type="protein sequence ID" value="BAH69295.1"/>
    <property type="molecule type" value="Genomic_DNA"/>
</dbReference>
<feature type="binding site" evidence="4">
    <location>
        <position position="113"/>
    </location>
    <ligand>
        <name>substrate</name>
    </ligand>
</feature>
<dbReference type="InterPro" id="IPR010905">
    <property type="entry name" value="Glyco_hydro_88"/>
</dbReference>
<dbReference type="SUPFAM" id="SSF48208">
    <property type="entry name" value="Six-hairpin glycosidases"/>
    <property type="match status" value="1"/>
</dbReference>
<dbReference type="KEGG" id="mfp:MBIO_0030"/>
<keyword evidence="6" id="KW-1185">Reference proteome</keyword>
<dbReference type="GO" id="GO:0052757">
    <property type="term" value="F:chondroitin hydrolase activity"/>
    <property type="evidence" value="ECO:0007669"/>
    <property type="project" value="TreeGrafter"/>
</dbReference>
<feature type="binding site" evidence="4">
    <location>
        <position position="248"/>
    </location>
    <ligand>
        <name>substrate</name>
    </ligand>
</feature>
<dbReference type="CAZy" id="GH88">
    <property type="family name" value="Glycoside Hydrolase Family 88"/>
</dbReference>
<protein>
    <recommendedName>
        <fullName evidence="7">Glucuronyl hydrolase</fullName>
    </recommendedName>
</protein>
<proteinExistence type="inferred from homology"/>
<evidence type="ECO:0000256" key="3">
    <source>
        <dbReference type="PIRSR" id="PIRSR610905-1"/>
    </source>
</evidence>
<organism evidence="5 6">
    <name type="scientific">Mycoplasmopsis fermentans (strain ATCC 19989 / NBRC 14854 / NCTC 10117 / PG18)</name>
    <name type="common">Mycoplasma fermentans</name>
    <dbReference type="NCBI Taxonomy" id="496833"/>
    <lineage>
        <taxon>Bacteria</taxon>
        <taxon>Bacillati</taxon>
        <taxon>Mycoplasmatota</taxon>
        <taxon>Mycoplasmoidales</taxon>
        <taxon>Metamycoplasmataceae</taxon>
        <taxon>Mycoplasmopsis</taxon>
    </lineage>
</organism>
<dbReference type="PANTHER" id="PTHR36845">
    <property type="entry name" value="HYDROLASE, PUTATIVE (AFU_ORTHOLOGUE AFUA_7G05090)-RELATED"/>
    <property type="match status" value="1"/>
</dbReference>
<reference evidence="5 6" key="1">
    <citation type="journal article" date="2009" name="Curr. Microbiol.">
        <title>Molecular cloning and expression of a novel cholinephosphotransferase involved in glycoglycerophospholipid biosynthesis of Mycoplasma fermentans.</title>
        <authorList>
            <person name="Ishida N."/>
            <person name="Irikura D."/>
            <person name="Matsuda K."/>
            <person name="Sato S."/>
            <person name="Asano K."/>
        </authorList>
    </citation>
    <scope>NUCLEOTIDE SEQUENCE [LARGE SCALE GENOMIC DNA]</scope>
    <source>
        <strain evidence="6">ATCC 19989 / NBRC 14854 / NCTC 10117 / PG18</strain>
    </source>
</reference>
<evidence type="ECO:0000313" key="6">
    <source>
        <dbReference type="Proteomes" id="UP000006810"/>
    </source>
</evidence>
<feature type="active site" description="Nucleophile" evidence="3">
    <location>
        <position position="113"/>
    </location>
</feature>
<dbReference type="AlphaFoldDB" id="C4XDS3"/>
<evidence type="ECO:0008006" key="7">
    <source>
        <dbReference type="Google" id="ProtNLM"/>
    </source>
</evidence>
<name>C4XDS3_MYCFP</name>
<dbReference type="GO" id="GO:0000272">
    <property type="term" value="P:polysaccharide catabolic process"/>
    <property type="evidence" value="ECO:0007669"/>
    <property type="project" value="TreeGrafter"/>
</dbReference>
<dbReference type="PANTHER" id="PTHR36845:SF1">
    <property type="entry name" value="HYDROLASE, PUTATIVE (AFU_ORTHOLOGUE AFUA_7G05090)-RELATED"/>
    <property type="match status" value="1"/>
</dbReference>
<dbReference type="PATRIC" id="fig|496833.3.peg.31"/>
<dbReference type="Proteomes" id="UP000006810">
    <property type="component" value="Chromosome"/>
</dbReference>
<evidence type="ECO:0000256" key="2">
    <source>
        <dbReference type="ARBA" id="ARBA00038358"/>
    </source>
</evidence>
<feature type="binding site" evidence="4">
    <location>
        <position position="244"/>
    </location>
    <ligand>
        <name>substrate</name>
    </ligand>
</feature>
<dbReference type="Pfam" id="PF07470">
    <property type="entry name" value="Glyco_hydro_88"/>
    <property type="match status" value="1"/>
</dbReference>
<dbReference type="eggNOG" id="COG4225">
    <property type="taxonomic scope" value="Bacteria"/>
</dbReference>
<feature type="binding site" evidence="4">
    <location>
        <position position="173"/>
    </location>
    <ligand>
        <name>substrate</name>
    </ligand>
</feature>
<feature type="binding site" evidence="4">
    <location>
        <position position="367"/>
    </location>
    <ligand>
        <name>substrate</name>
    </ligand>
</feature>
<dbReference type="Gene3D" id="1.50.10.10">
    <property type="match status" value="1"/>
</dbReference>
<comment type="similarity">
    <text evidence="2">Belongs to the glycosyl hydrolase 88 family.</text>
</comment>
<sequence>MVFRNLNNSLIYEKEFNDTKLLTKEEIKKALDLIIKQVDQNIDYFGKEFMIANTFNNKYQKIYSSEWTDGFWTGILWLAYEYTNNNKYKELALEHVKWYKKRIKEKILVDHHDMGFLYSPSCVAAYKLTKNQEAKEAALLAADNLISRYQEKGKFIQAWGNIGANDNYRLIIDCLLNIPLLYWASDYDRKNYFDKALNHFNTSLHTVIREDGTTYHTYFFDAKTNKPLCGKTRQGYSDDSCWARGQAWGIYGIPLTLKYAKNNSKIDKNAYQIYQKVLNQFLNNLPQDDYVCYWDLIFNEKADQSRDSSASAIAVCGILEMLKITQKDYKTDLYEKSAHLILRNLINKYHNKKIEPGTPILLHGVYSWHSKKGVDEGNIWGDYYYFEALMRLYKKDWNPYW</sequence>
<gene>
    <name evidence="5" type="ordered locus">MBIO_0030</name>
</gene>
<evidence type="ECO:0000256" key="1">
    <source>
        <dbReference type="ARBA" id="ARBA00022801"/>
    </source>
</evidence>
<dbReference type="InterPro" id="IPR012341">
    <property type="entry name" value="6hp_glycosidase-like_sf"/>
</dbReference>
<dbReference type="InterPro" id="IPR052369">
    <property type="entry name" value="UG_Glycosaminoglycan_Hydrolase"/>
</dbReference>
<keyword evidence="1" id="KW-0378">Hydrolase</keyword>
<dbReference type="InterPro" id="IPR008928">
    <property type="entry name" value="6-hairpin_glycosidase_sf"/>
</dbReference>
<feature type="binding site" evidence="4">
    <location>
        <position position="230"/>
    </location>
    <ligand>
        <name>substrate</name>
    </ligand>
</feature>
<accession>C4XDS3</accession>
<feature type="binding site" evidence="4">
    <location>
        <position position="370"/>
    </location>
    <ligand>
        <name>substrate</name>
    </ligand>
</feature>
<feature type="active site" description="Proton donor" evidence="3">
    <location>
        <position position="173"/>
    </location>
</feature>
<evidence type="ECO:0000256" key="4">
    <source>
        <dbReference type="PIRSR" id="PIRSR610905-2"/>
    </source>
</evidence>
<feature type="binding site" evidence="4">
    <location>
        <position position="232"/>
    </location>
    <ligand>
        <name>substrate</name>
    </ligand>
</feature>